<dbReference type="SUPFAM" id="SSF52540">
    <property type="entry name" value="P-loop containing nucleoside triphosphate hydrolases"/>
    <property type="match status" value="1"/>
</dbReference>
<dbReference type="Gene3D" id="3.40.50.300">
    <property type="entry name" value="P-loop containing nucleotide triphosphate hydrolases"/>
    <property type="match status" value="1"/>
</dbReference>
<evidence type="ECO:0000256" key="1">
    <source>
        <dbReference type="ARBA" id="ARBA00022741"/>
    </source>
</evidence>
<dbReference type="PROSITE" id="PS50893">
    <property type="entry name" value="ABC_TRANSPORTER_2"/>
    <property type="match status" value="1"/>
</dbReference>
<dbReference type="SMART" id="SM00382">
    <property type="entry name" value="AAA"/>
    <property type="match status" value="1"/>
</dbReference>
<dbReference type="EMBL" id="JBEGDP010000009">
    <property type="protein sequence ID" value="MEQ7847551.1"/>
    <property type="molecule type" value="Genomic_DNA"/>
</dbReference>
<feature type="domain" description="ABC transporter" evidence="3">
    <location>
        <begin position="9"/>
        <end position="240"/>
    </location>
</feature>
<proteinExistence type="predicted"/>
<sequence>MSGRPAPALTARALSCAVGGRVVLRGVDLDLAPGTTTAVLGVNGSGKTTLLRTLAGLQRPEAGAVLVGDREVHDLPARRRAQVVAFVAQEESPPADMTAGEFVALGRLPHHRPWARGDGDRPHSRAALAEVGLDAALDRPCAQLSGGERRRVCLARGLVQDCELLVLDEPTNHLDVSHQVALLALLRGSGRTVLTALHDLALAAAYADQVVVLHEGRVHAAGAPHDVLTPDVVTRVFGVDAAHLSDPRGRHHLVVGPGRHLR</sequence>
<dbReference type="GO" id="GO:0005524">
    <property type="term" value="F:ATP binding"/>
    <property type="evidence" value="ECO:0007669"/>
    <property type="project" value="UniProtKB-KW"/>
</dbReference>
<name>A0ABV1NYF6_9ACTN</name>
<dbReference type="PANTHER" id="PTHR42794:SF2">
    <property type="entry name" value="ABC TRANSPORTER ATP-BINDING PROTEIN"/>
    <property type="match status" value="1"/>
</dbReference>
<gene>
    <name evidence="4" type="ORF">V6R90_09700</name>
</gene>
<dbReference type="Proteomes" id="UP001482520">
    <property type="component" value="Unassembled WGS sequence"/>
</dbReference>
<dbReference type="InterPro" id="IPR027417">
    <property type="entry name" value="P-loop_NTPase"/>
</dbReference>
<dbReference type="CDD" id="cd03214">
    <property type="entry name" value="ABC_Iron-Siderophores_B12_Hemin"/>
    <property type="match status" value="1"/>
</dbReference>
<organism evidence="4 5">
    <name type="scientific">Nocardioides kribbensis</name>
    <dbReference type="NCBI Taxonomy" id="305517"/>
    <lineage>
        <taxon>Bacteria</taxon>
        <taxon>Bacillati</taxon>
        <taxon>Actinomycetota</taxon>
        <taxon>Actinomycetes</taxon>
        <taxon>Propionibacteriales</taxon>
        <taxon>Nocardioidaceae</taxon>
        <taxon>Nocardioides</taxon>
    </lineage>
</organism>
<accession>A0ABV1NYF6</accession>
<dbReference type="RefSeq" id="WP_349804532.1">
    <property type="nucleotide sequence ID" value="NZ_JBEGDP010000009.1"/>
</dbReference>
<comment type="caution">
    <text evidence="4">The sequence shown here is derived from an EMBL/GenBank/DDBJ whole genome shotgun (WGS) entry which is preliminary data.</text>
</comment>
<dbReference type="Pfam" id="PF00005">
    <property type="entry name" value="ABC_tran"/>
    <property type="match status" value="1"/>
</dbReference>
<evidence type="ECO:0000256" key="2">
    <source>
        <dbReference type="ARBA" id="ARBA00022840"/>
    </source>
</evidence>
<keyword evidence="5" id="KW-1185">Reference proteome</keyword>
<dbReference type="PROSITE" id="PS00211">
    <property type="entry name" value="ABC_TRANSPORTER_1"/>
    <property type="match status" value="1"/>
</dbReference>
<protein>
    <submittedName>
        <fullName evidence="4">ABC transporter ATP-binding protein</fullName>
    </submittedName>
</protein>
<keyword evidence="1" id="KW-0547">Nucleotide-binding</keyword>
<evidence type="ECO:0000313" key="5">
    <source>
        <dbReference type="Proteomes" id="UP001482520"/>
    </source>
</evidence>
<evidence type="ECO:0000259" key="3">
    <source>
        <dbReference type="PROSITE" id="PS50893"/>
    </source>
</evidence>
<dbReference type="InterPro" id="IPR003439">
    <property type="entry name" value="ABC_transporter-like_ATP-bd"/>
</dbReference>
<reference evidence="4 5" key="1">
    <citation type="submission" date="2024-02" db="EMBL/GenBank/DDBJ databases">
        <title>Full genome sequence of Nocardioides kribbensis.</title>
        <authorList>
            <person name="Poletto B.L."/>
            <person name="Silva G."/>
            <person name="Galante D."/>
            <person name="Campos K.R."/>
            <person name="Santos M.B.N."/>
            <person name="Sacchi C.T."/>
        </authorList>
    </citation>
    <scope>NUCLEOTIDE SEQUENCE [LARGE SCALE GENOMIC DNA]</scope>
    <source>
        <strain evidence="4 5">O4R</strain>
    </source>
</reference>
<dbReference type="PANTHER" id="PTHR42794">
    <property type="entry name" value="HEMIN IMPORT ATP-BINDING PROTEIN HMUV"/>
    <property type="match status" value="1"/>
</dbReference>
<dbReference type="InterPro" id="IPR017871">
    <property type="entry name" value="ABC_transporter-like_CS"/>
</dbReference>
<keyword evidence="2 4" id="KW-0067">ATP-binding</keyword>
<evidence type="ECO:0000313" key="4">
    <source>
        <dbReference type="EMBL" id="MEQ7847551.1"/>
    </source>
</evidence>
<dbReference type="InterPro" id="IPR003593">
    <property type="entry name" value="AAA+_ATPase"/>
</dbReference>